<dbReference type="AlphaFoldDB" id="A0A5S9XHT7"/>
<name>A0A5S9XHT7_ARATH</name>
<dbReference type="OrthoDB" id="751607at2759"/>
<evidence type="ECO:0000313" key="3">
    <source>
        <dbReference type="Proteomes" id="UP000434276"/>
    </source>
</evidence>
<dbReference type="InterPro" id="IPR046845">
    <property type="entry name" value="ASY3-like_CC"/>
</dbReference>
<proteinExistence type="predicted"/>
<feature type="domain" description="Meiosis-specific protein ASY3-like coiled-coil" evidence="1">
    <location>
        <begin position="76"/>
        <end position="130"/>
    </location>
</feature>
<evidence type="ECO:0000313" key="2">
    <source>
        <dbReference type="EMBL" id="CAA0384193.1"/>
    </source>
</evidence>
<dbReference type="Proteomes" id="UP000434276">
    <property type="component" value="Unassembled WGS sequence"/>
</dbReference>
<dbReference type="Pfam" id="PF20435">
    <property type="entry name" value="ASY3-like"/>
    <property type="match status" value="2"/>
</dbReference>
<dbReference type="EMBL" id="CACSHJ010000089">
    <property type="protein sequence ID" value="CAA0384193.1"/>
    <property type="molecule type" value="Genomic_DNA"/>
</dbReference>
<sequence length="140" mass="16099">MASQRETNRRTFIRAVALFASAHQNIDKKNSFAFVSEEIRRQMENIKSHILTNGQGKCNNPAKYTREHVETGSFFERAVAEFSLARRNIENRMKSGAEMKNSSEIVACVSSKEIHKEMENIKSHIITNSNHIKVKLEKDF</sequence>
<accession>A0A5S9XHT7</accession>
<feature type="domain" description="Meiosis-specific protein ASY3-like coiled-coil" evidence="1">
    <location>
        <begin position="10"/>
        <end position="71"/>
    </location>
</feature>
<evidence type="ECO:0000259" key="1">
    <source>
        <dbReference type="Pfam" id="PF20435"/>
    </source>
</evidence>
<protein>
    <recommendedName>
        <fullName evidence="1">Meiosis-specific protein ASY3-like coiled-coil domain-containing protein</fullName>
    </recommendedName>
</protein>
<reference evidence="2 3" key="1">
    <citation type="submission" date="2019-12" db="EMBL/GenBank/DDBJ databases">
        <authorList>
            <person name="Jiao W.-B."/>
            <person name="Schneeberger K."/>
        </authorList>
    </citation>
    <scope>NUCLEOTIDE SEQUENCE [LARGE SCALE GENOMIC DNA]</scope>
    <source>
        <strain evidence="3">cv. C24</strain>
    </source>
</reference>
<organism evidence="2 3">
    <name type="scientific">Arabidopsis thaliana</name>
    <name type="common">Mouse-ear cress</name>
    <dbReference type="NCBI Taxonomy" id="3702"/>
    <lineage>
        <taxon>Eukaryota</taxon>
        <taxon>Viridiplantae</taxon>
        <taxon>Streptophyta</taxon>
        <taxon>Embryophyta</taxon>
        <taxon>Tracheophyta</taxon>
        <taxon>Spermatophyta</taxon>
        <taxon>Magnoliopsida</taxon>
        <taxon>eudicotyledons</taxon>
        <taxon>Gunneridae</taxon>
        <taxon>Pentapetalae</taxon>
        <taxon>rosids</taxon>
        <taxon>malvids</taxon>
        <taxon>Brassicales</taxon>
        <taxon>Brassicaceae</taxon>
        <taxon>Camelineae</taxon>
        <taxon>Arabidopsis</taxon>
    </lineage>
</organism>
<gene>
    <name evidence="2" type="ORF">C24_LOCUS14384</name>
</gene>